<dbReference type="EMBL" id="BGPR01000098">
    <property type="protein sequence ID" value="GBL93976.1"/>
    <property type="molecule type" value="Genomic_DNA"/>
</dbReference>
<organism evidence="1 2">
    <name type="scientific">Araneus ventricosus</name>
    <name type="common">Orbweaver spider</name>
    <name type="synonym">Epeira ventricosa</name>
    <dbReference type="NCBI Taxonomy" id="182803"/>
    <lineage>
        <taxon>Eukaryota</taxon>
        <taxon>Metazoa</taxon>
        <taxon>Ecdysozoa</taxon>
        <taxon>Arthropoda</taxon>
        <taxon>Chelicerata</taxon>
        <taxon>Arachnida</taxon>
        <taxon>Araneae</taxon>
        <taxon>Araneomorphae</taxon>
        <taxon>Entelegynae</taxon>
        <taxon>Araneoidea</taxon>
        <taxon>Araneidae</taxon>
        <taxon>Araneus</taxon>
    </lineage>
</organism>
<sequence>MAHSYNSFNEKSTVLFPVPLTTGNNSFCEEHQNSSTLLAGKEKKEDHGPTFPLSSVGGASGRIFDFGKVNIRLCSQPNWMTAEFLSDGSCSGIALFTNFELPFFLKIRTTLKISLNKKTIFF</sequence>
<dbReference type="AlphaFoldDB" id="A0A4Y2BRP5"/>
<evidence type="ECO:0000313" key="2">
    <source>
        <dbReference type="Proteomes" id="UP000499080"/>
    </source>
</evidence>
<accession>A0A4Y2BRP5</accession>
<evidence type="ECO:0000313" key="1">
    <source>
        <dbReference type="EMBL" id="GBL93976.1"/>
    </source>
</evidence>
<reference evidence="1 2" key="1">
    <citation type="journal article" date="2019" name="Sci. Rep.">
        <title>Orb-weaving spider Araneus ventricosus genome elucidates the spidroin gene catalogue.</title>
        <authorList>
            <person name="Kono N."/>
            <person name="Nakamura H."/>
            <person name="Ohtoshi R."/>
            <person name="Moran D.A.P."/>
            <person name="Shinohara A."/>
            <person name="Yoshida Y."/>
            <person name="Fujiwara M."/>
            <person name="Mori M."/>
            <person name="Tomita M."/>
            <person name="Arakawa K."/>
        </authorList>
    </citation>
    <scope>NUCLEOTIDE SEQUENCE [LARGE SCALE GENOMIC DNA]</scope>
</reference>
<protein>
    <submittedName>
        <fullName evidence="1">Uncharacterized protein</fullName>
    </submittedName>
</protein>
<keyword evidence="2" id="KW-1185">Reference proteome</keyword>
<gene>
    <name evidence="1" type="ORF">AVEN_76697_1</name>
</gene>
<proteinExistence type="predicted"/>
<comment type="caution">
    <text evidence="1">The sequence shown here is derived from an EMBL/GenBank/DDBJ whole genome shotgun (WGS) entry which is preliminary data.</text>
</comment>
<name>A0A4Y2BRP5_ARAVE</name>
<dbReference type="Proteomes" id="UP000499080">
    <property type="component" value="Unassembled WGS sequence"/>
</dbReference>